<feature type="transmembrane region" description="Helical" evidence="1">
    <location>
        <begin position="358"/>
        <end position="380"/>
    </location>
</feature>
<dbReference type="RefSeq" id="WP_107931740.1">
    <property type="nucleotide sequence ID" value="NZ_JAAOYQ010000002.1"/>
</dbReference>
<feature type="transmembrane region" description="Helical" evidence="1">
    <location>
        <begin position="316"/>
        <end position="338"/>
    </location>
</feature>
<feature type="transmembrane region" description="Helical" evidence="1">
    <location>
        <begin position="286"/>
        <end position="304"/>
    </location>
</feature>
<keyword evidence="1" id="KW-1133">Transmembrane helix</keyword>
<dbReference type="EMBL" id="PZZN01000002">
    <property type="protein sequence ID" value="PTM45504.1"/>
    <property type="molecule type" value="Genomic_DNA"/>
</dbReference>
<feature type="transmembrane region" description="Helical" evidence="1">
    <location>
        <begin position="69"/>
        <end position="90"/>
    </location>
</feature>
<evidence type="ECO:0000313" key="4">
    <source>
        <dbReference type="Proteomes" id="UP000240996"/>
    </source>
</evidence>
<protein>
    <submittedName>
        <fullName evidence="3">Putative membrane protein</fullName>
    </submittedName>
</protein>
<sequence length="395" mass="44434">MAIMTDQTRAAAPDRDIPRRRLESIDAVRGIVMILMLLDHLRETWLVLVPMPDPVDANTVMPALAIARFAASFCAPIFVALTGLSAYLFGVSHTPRETAAFLAKRGLLLMAIDVLYLSPLYWGVVPQPTFWLQVIWCLGLCMILLAGLIRLPRPARIALGLVLVCGHNLLDPVRLHQGDTLFPVWALLHQRDVIALPFGFLARTTYPILPWLGVMLLGHAIGPWFDRMAESAQRRRYLTRLGIGMIVGFITLRAFNLYGDAPWHVVENSPLRTVISFLSMTKYPPSLLFLLPTLGGGALLLAQCERLASSRLVSGLAVFGAAPMFFYLFHLTMLRILYHAALAWWGPTDGAVFMVDGYAWVLIWYVALIIPFALPTMWFARLKQRRRDIAWLRFF</sequence>
<keyword evidence="1" id="KW-0472">Membrane</keyword>
<dbReference type="InterPro" id="IPR012429">
    <property type="entry name" value="HGSNAT_cat"/>
</dbReference>
<feature type="transmembrane region" description="Helical" evidence="1">
    <location>
        <begin position="237"/>
        <end position="255"/>
    </location>
</feature>
<evidence type="ECO:0000313" key="3">
    <source>
        <dbReference type="EMBL" id="PTM45504.1"/>
    </source>
</evidence>
<feature type="transmembrane region" description="Helical" evidence="1">
    <location>
        <begin position="130"/>
        <end position="149"/>
    </location>
</feature>
<dbReference type="PANTHER" id="PTHR40407">
    <property type="entry name" value="MEMBRANE PROTEIN-LIKE PROTEIN"/>
    <property type="match status" value="1"/>
</dbReference>
<feature type="transmembrane region" description="Helical" evidence="1">
    <location>
        <begin position="102"/>
        <end position="124"/>
    </location>
</feature>
<dbReference type="PANTHER" id="PTHR40407:SF1">
    <property type="entry name" value="HEPARAN-ALPHA-GLUCOSAMINIDE N-ACETYLTRANSFERASE CATALYTIC DOMAIN-CONTAINING PROTEIN"/>
    <property type="match status" value="1"/>
</dbReference>
<dbReference type="Proteomes" id="UP000240996">
    <property type="component" value="Unassembled WGS sequence"/>
</dbReference>
<proteinExistence type="predicted"/>
<feature type="domain" description="Heparan-alpha-glucosaminide N-acetyltransferase catalytic" evidence="2">
    <location>
        <begin position="21"/>
        <end position="233"/>
    </location>
</feature>
<evidence type="ECO:0000259" key="2">
    <source>
        <dbReference type="Pfam" id="PF07786"/>
    </source>
</evidence>
<feature type="transmembrane region" description="Helical" evidence="1">
    <location>
        <begin position="208"/>
        <end position="225"/>
    </location>
</feature>
<evidence type="ECO:0000256" key="1">
    <source>
        <dbReference type="SAM" id="Phobius"/>
    </source>
</evidence>
<dbReference type="Pfam" id="PF07786">
    <property type="entry name" value="HGSNAT_cat"/>
    <property type="match status" value="1"/>
</dbReference>
<organism evidence="3 4">
    <name type="scientific">Sphingomonas aerolata</name>
    <dbReference type="NCBI Taxonomy" id="185951"/>
    <lineage>
        <taxon>Bacteria</taxon>
        <taxon>Pseudomonadati</taxon>
        <taxon>Pseudomonadota</taxon>
        <taxon>Alphaproteobacteria</taxon>
        <taxon>Sphingomonadales</taxon>
        <taxon>Sphingomonadaceae</taxon>
        <taxon>Sphingomonas</taxon>
    </lineage>
</organism>
<dbReference type="AlphaFoldDB" id="A0A2T4YPR8"/>
<accession>A0A2T4YPR8</accession>
<name>A0A2T4YPR8_9SPHN</name>
<keyword evidence="4" id="KW-1185">Reference proteome</keyword>
<reference evidence="3 4" key="1">
    <citation type="submission" date="2018-04" db="EMBL/GenBank/DDBJ databases">
        <title>Genomic Encyclopedia of Type Strains, Phase III (KMG-III): the genomes of soil and plant-associated and newly described type strains.</title>
        <authorList>
            <person name="Whitman W."/>
        </authorList>
    </citation>
    <scope>NUCLEOTIDE SEQUENCE [LARGE SCALE GENOMIC DNA]</scope>
    <source>
        <strain evidence="3 4">NW12</strain>
    </source>
</reference>
<comment type="caution">
    <text evidence="3">The sequence shown here is derived from an EMBL/GenBank/DDBJ whole genome shotgun (WGS) entry which is preliminary data.</text>
</comment>
<gene>
    <name evidence="3" type="ORF">C8J24_1728</name>
</gene>
<keyword evidence="1" id="KW-0812">Transmembrane</keyword>